<organism evidence="2 3">
    <name type="scientific">Xylanibacter ruminicola</name>
    <name type="common">Prevotella ruminicola</name>
    <dbReference type="NCBI Taxonomy" id="839"/>
    <lineage>
        <taxon>Bacteria</taxon>
        <taxon>Pseudomonadati</taxon>
        <taxon>Bacteroidota</taxon>
        <taxon>Bacteroidia</taxon>
        <taxon>Bacteroidales</taxon>
        <taxon>Prevotellaceae</taxon>
        <taxon>Xylanibacter</taxon>
    </lineage>
</organism>
<feature type="chain" id="PRO_5010281791" description="Lipocalin-like domain-containing protein" evidence="1">
    <location>
        <begin position="24"/>
        <end position="147"/>
    </location>
</feature>
<keyword evidence="1" id="KW-0732">Signal</keyword>
<dbReference type="OrthoDB" id="1075159at2"/>
<name>A0A1H3YPB3_XYLRU</name>
<dbReference type="AlphaFoldDB" id="A0A1H3YPB3"/>
<dbReference type="RefSeq" id="WP_074760266.1">
    <property type="nucleotide sequence ID" value="NZ_FNRF01000001.1"/>
</dbReference>
<protein>
    <recommendedName>
        <fullName evidence="4">Lipocalin-like domain-containing protein</fullName>
    </recommendedName>
</protein>
<evidence type="ECO:0000313" key="3">
    <source>
        <dbReference type="Proteomes" id="UP000182257"/>
    </source>
</evidence>
<evidence type="ECO:0008006" key="4">
    <source>
        <dbReference type="Google" id="ProtNLM"/>
    </source>
</evidence>
<dbReference type="PROSITE" id="PS51257">
    <property type="entry name" value="PROKAR_LIPOPROTEIN"/>
    <property type="match status" value="1"/>
</dbReference>
<dbReference type="Proteomes" id="UP000182257">
    <property type="component" value="Unassembled WGS sequence"/>
</dbReference>
<dbReference type="EMBL" id="FNRF01000001">
    <property type="protein sequence ID" value="SEA12898.1"/>
    <property type="molecule type" value="Genomic_DNA"/>
</dbReference>
<evidence type="ECO:0000313" key="2">
    <source>
        <dbReference type="EMBL" id="SEA12898.1"/>
    </source>
</evidence>
<proteinExistence type="predicted"/>
<gene>
    <name evidence="2" type="ORF">SAMN05216462_0727</name>
</gene>
<sequence>MKKNCFLQIFAVMLLSISITGCSSDEFEGEGLYGRWRLLEVQNGPGSLGDDGQKAWKKDIPNDYTIEIKGDGTILFPEDEKNASTPSTPVKLTLVPSEESTYSNYPVLKIDEVPFSYEVTSTRLKLHYDGIYTCDHVPATFVFKRIK</sequence>
<feature type="signal peptide" evidence="1">
    <location>
        <begin position="1"/>
        <end position="23"/>
    </location>
</feature>
<accession>A0A1H3YPB3</accession>
<reference evidence="2 3" key="1">
    <citation type="submission" date="2016-10" db="EMBL/GenBank/DDBJ databases">
        <authorList>
            <person name="de Groot N.N."/>
        </authorList>
    </citation>
    <scope>NUCLEOTIDE SEQUENCE [LARGE SCALE GENOMIC DNA]</scope>
    <source>
        <strain evidence="2 3">D31d</strain>
    </source>
</reference>
<evidence type="ECO:0000256" key="1">
    <source>
        <dbReference type="SAM" id="SignalP"/>
    </source>
</evidence>